<dbReference type="HOGENOM" id="CLU_010089_0_0_1"/>
<evidence type="ECO:0000313" key="7">
    <source>
        <dbReference type="EMBL" id="EME46922.1"/>
    </source>
</evidence>
<dbReference type="GO" id="GO:0005737">
    <property type="term" value="C:cytoplasm"/>
    <property type="evidence" value="ECO:0007669"/>
    <property type="project" value="TreeGrafter"/>
</dbReference>
<dbReference type="GO" id="GO:0034354">
    <property type="term" value="P:'de novo' NAD+ biosynthetic process from L-tryptophan"/>
    <property type="evidence" value="ECO:0007669"/>
    <property type="project" value="TreeGrafter"/>
</dbReference>
<gene>
    <name evidence="7" type="ORF">DOTSEDRAFT_79017</name>
</gene>
<evidence type="ECO:0000256" key="2">
    <source>
        <dbReference type="ARBA" id="ARBA00022723"/>
    </source>
</evidence>
<feature type="region of interest" description="Disordered" evidence="6">
    <location>
        <begin position="435"/>
        <end position="454"/>
    </location>
</feature>
<reference evidence="7 8" key="2">
    <citation type="journal article" date="2012" name="PLoS Pathog.">
        <title>Diverse lifestyles and strategies of plant pathogenesis encoded in the genomes of eighteen Dothideomycetes fungi.</title>
        <authorList>
            <person name="Ohm R.A."/>
            <person name="Feau N."/>
            <person name="Henrissat B."/>
            <person name="Schoch C.L."/>
            <person name="Horwitz B.A."/>
            <person name="Barry K.W."/>
            <person name="Condon B.J."/>
            <person name="Copeland A.C."/>
            <person name="Dhillon B."/>
            <person name="Glaser F."/>
            <person name="Hesse C.N."/>
            <person name="Kosti I."/>
            <person name="LaButti K."/>
            <person name="Lindquist E.A."/>
            <person name="Lucas S."/>
            <person name="Salamov A.A."/>
            <person name="Bradshaw R.E."/>
            <person name="Ciuffetti L."/>
            <person name="Hamelin R.C."/>
            <person name="Kema G.H.J."/>
            <person name="Lawrence C."/>
            <person name="Scott J.A."/>
            <person name="Spatafora J.W."/>
            <person name="Turgeon B.G."/>
            <person name="de Wit P.J.G.M."/>
            <person name="Zhong S."/>
            <person name="Goodwin S.B."/>
            <person name="Grigoriev I.V."/>
        </authorList>
    </citation>
    <scope>NUCLEOTIDE SEQUENCE [LARGE SCALE GENOMIC DNA]</scope>
    <source>
        <strain evidence="8">NZE10 / CBS 128990</strain>
    </source>
</reference>
<dbReference type="InterPro" id="IPR037217">
    <property type="entry name" value="Trp/Indoleamine_2_3_dOase-like"/>
</dbReference>
<dbReference type="GO" id="GO:0019441">
    <property type="term" value="P:L-tryptophan catabolic process to kynurenine"/>
    <property type="evidence" value="ECO:0007669"/>
    <property type="project" value="UniProtKB-UniRule"/>
</dbReference>
<comment type="catalytic activity">
    <reaction evidence="5">
        <text>L-tryptophan + O2 = N-formyl-L-kynurenine</text>
        <dbReference type="Rhea" id="RHEA:24536"/>
        <dbReference type="ChEBI" id="CHEBI:15379"/>
        <dbReference type="ChEBI" id="CHEBI:57912"/>
        <dbReference type="ChEBI" id="CHEBI:58629"/>
    </reaction>
</comment>
<keyword evidence="2 4" id="KW-0479">Metal-binding</keyword>
<dbReference type="Pfam" id="PF01231">
    <property type="entry name" value="IDO"/>
    <property type="match status" value="1"/>
</dbReference>
<dbReference type="eggNOG" id="ENOG502QV6W">
    <property type="taxonomic scope" value="Eukaryota"/>
</dbReference>
<dbReference type="GO" id="GO:0046872">
    <property type="term" value="F:metal ion binding"/>
    <property type="evidence" value="ECO:0007669"/>
    <property type="project" value="UniProtKB-UniRule"/>
</dbReference>
<dbReference type="InterPro" id="IPR000898">
    <property type="entry name" value="Indolamine_dOase"/>
</dbReference>
<dbReference type="AlphaFoldDB" id="N1PU59"/>
<dbReference type="EC" id="1.13.11.52" evidence="5"/>
<dbReference type="Proteomes" id="UP000016933">
    <property type="component" value="Unassembled WGS sequence"/>
</dbReference>
<evidence type="ECO:0000256" key="1">
    <source>
        <dbReference type="ARBA" id="ARBA00007119"/>
    </source>
</evidence>
<evidence type="ECO:0000256" key="3">
    <source>
        <dbReference type="ARBA" id="ARBA00023004"/>
    </source>
</evidence>
<organism evidence="7 8">
    <name type="scientific">Dothistroma septosporum (strain NZE10 / CBS 128990)</name>
    <name type="common">Red band needle blight fungus</name>
    <name type="synonym">Mycosphaerella pini</name>
    <dbReference type="NCBI Taxonomy" id="675120"/>
    <lineage>
        <taxon>Eukaryota</taxon>
        <taxon>Fungi</taxon>
        <taxon>Dikarya</taxon>
        <taxon>Ascomycota</taxon>
        <taxon>Pezizomycotina</taxon>
        <taxon>Dothideomycetes</taxon>
        <taxon>Dothideomycetidae</taxon>
        <taxon>Mycosphaerellales</taxon>
        <taxon>Mycosphaerellaceae</taxon>
        <taxon>Dothistroma</taxon>
    </lineage>
</organism>
<dbReference type="GO" id="GO:0033754">
    <property type="term" value="F:indoleamine 2,3-dioxygenase activity"/>
    <property type="evidence" value="ECO:0007669"/>
    <property type="project" value="UniProtKB-EC"/>
</dbReference>
<feature type="binding site" description="proximal binding residue" evidence="4">
    <location>
        <position position="414"/>
    </location>
    <ligand>
        <name>heme b</name>
        <dbReference type="ChEBI" id="CHEBI:60344"/>
    </ligand>
    <ligandPart>
        <name>Fe</name>
        <dbReference type="ChEBI" id="CHEBI:18248"/>
    </ligandPart>
</feature>
<accession>N1PU59</accession>
<dbReference type="GO" id="GO:0020037">
    <property type="term" value="F:heme binding"/>
    <property type="evidence" value="ECO:0007669"/>
    <property type="project" value="UniProtKB-UniRule"/>
</dbReference>
<dbReference type="OMA" id="SAWKEWE"/>
<dbReference type="OrthoDB" id="540174at2759"/>
<sequence length="509" mass="56259">MSVQCDFCGELLSLIPLDDLKTVNQHQCGLGRATAEQTTPPQTAFGVSIKMLSDISIPVPEAYQVSSRLGFLPVERPDHSLLDPYYKPWVAITESLPEMLAGKRVRETVDDLPILSCDRLKTTRELRTAYSMLAFICHAYIWEGETPAETVPPSISCPFLLVCESLELPPVATYAAVVLWNYRPIASKKPLNNVENLASGRTFTSEKDESWFYNISVAIEAHGGPLITVLLEAVRSARAGDQATVAAQLCRFEEGIRGLCTLLRRMYEGCDPQFFYHRLRPYLAGSKNVASAGLAKGVVFDTGDESCSKTPVQFAGGSNAQSSLTQFFDIALGIVHHRTKLSGNSRATASDVASRADFITDMRQYMPGPHRRFLQHFSLVANIRAFVTANTHYTPLRSSYDASVAALVDFRNIHLEMVSRYIVLPQALAAKNERPAALEDAESEEPTGTGGTTVMPFLKQARDETKEALTDDIPRQPIVLDVGNRGRSVHECATRYRWPLAARWQQVAS</sequence>
<dbReference type="PANTHER" id="PTHR28657:SF5">
    <property type="entry name" value="INDOLEAMINE 2,3-DIOXYGENASE"/>
    <property type="match status" value="1"/>
</dbReference>
<comment type="function">
    <text evidence="5">Produces N-formyl-kynurenine through the oxidation of tryptophan.</text>
</comment>
<keyword evidence="5" id="KW-0560">Oxidoreductase</keyword>
<dbReference type="STRING" id="675120.N1PU59"/>
<keyword evidence="3 4" id="KW-0408">Iron</keyword>
<evidence type="ECO:0000256" key="5">
    <source>
        <dbReference type="RuleBase" id="RU369119"/>
    </source>
</evidence>
<evidence type="ECO:0000256" key="6">
    <source>
        <dbReference type="SAM" id="MobiDB-lite"/>
    </source>
</evidence>
<dbReference type="PANTHER" id="PTHR28657">
    <property type="entry name" value="INDOLEAMINE 2,3-DIOXYGENASE"/>
    <property type="match status" value="1"/>
</dbReference>
<reference evidence="8" key="1">
    <citation type="journal article" date="2012" name="PLoS Genet.">
        <title>The genomes of the fungal plant pathogens Cladosporium fulvum and Dothistroma septosporum reveal adaptation to different hosts and lifestyles but also signatures of common ancestry.</title>
        <authorList>
            <person name="de Wit P.J.G.M."/>
            <person name="van der Burgt A."/>
            <person name="Oekmen B."/>
            <person name="Stergiopoulos I."/>
            <person name="Abd-Elsalam K.A."/>
            <person name="Aerts A.L."/>
            <person name="Bahkali A.H."/>
            <person name="Beenen H.G."/>
            <person name="Chettri P."/>
            <person name="Cox M.P."/>
            <person name="Datema E."/>
            <person name="de Vries R.P."/>
            <person name="Dhillon B."/>
            <person name="Ganley A.R."/>
            <person name="Griffiths S.A."/>
            <person name="Guo Y."/>
            <person name="Hamelin R.C."/>
            <person name="Henrissat B."/>
            <person name="Kabir M.S."/>
            <person name="Jashni M.K."/>
            <person name="Kema G."/>
            <person name="Klaubauf S."/>
            <person name="Lapidus A."/>
            <person name="Levasseur A."/>
            <person name="Lindquist E."/>
            <person name="Mehrabi R."/>
            <person name="Ohm R.A."/>
            <person name="Owen T.J."/>
            <person name="Salamov A."/>
            <person name="Schwelm A."/>
            <person name="Schijlen E."/>
            <person name="Sun H."/>
            <person name="van den Burg H.A."/>
            <person name="van Ham R.C.H.J."/>
            <person name="Zhang S."/>
            <person name="Goodwin S.B."/>
            <person name="Grigoriev I.V."/>
            <person name="Collemare J."/>
            <person name="Bradshaw R.E."/>
        </authorList>
    </citation>
    <scope>NUCLEOTIDE SEQUENCE [LARGE SCALE GENOMIC DNA]</scope>
    <source>
        <strain evidence="8">NZE10 / CBS 128990</strain>
    </source>
</reference>
<dbReference type="SUPFAM" id="SSF140959">
    <property type="entry name" value="Indolic compounds 2,3-dioxygenase-like"/>
    <property type="match status" value="1"/>
</dbReference>
<dbReference type="PROSITE" id="PS00876">
    <property type="entry name" value="IDO_1"/>
    <property type="match status" value="1"/>
</dbReference>
<evidence type="ECO:0000256" key="4">
    <source>
        <dbReference type="PIRSR" id="PIRSR600898-1"/>
    </source>
</evidence>
<comment type="similarity">
    <text evidence="1 5">Belongs to the indoleamine 2,3-dioxygenase family.</text>
</comment>
<keyword evidence="5" id="KW-0223">Dioxygenase</keyword>
<name>N1PU59_DOTSN</name>
<dbReference type="Gene3D" id="1.20.58.480">
    <property type="match status" value="1"/>
</dbReference>
<dbReference type="EMBL" id="KB446537">
    <property type="protein sequence ID" value="EME46922.1"/>
    <property type="molecule type" value="Genomic_DNA"/>
</dbReference>
<keyword evidence="4 5" id="KW-0349">Heme</keyword>
<evidence type="ECO:0000313" key="8">
    <source>
        <dbReference type="Proteomes" id="UP000016933"/>
    </source>
</evidence>
<proteinExistence type="inferred from homology"/>
<protein>
    <recommendedName>
        <fullName evidence="5">Indoleamine 2,3-dioxygenase</fullName>
        <ecNumber evidence="5">1.13.11.52</ecNumber>
    </recommendedName>
</protein>
<keyword evidence="8" id="KW-1185">Reference proteome</keyword>